<evidence type="ECO:0000256" key="4">
    <source>
        <dbReference type="ARBA" id="ARBA00022547"/>
    </source>
</evidence>
<keyword evidence="4 11" id="KW-0138">CF(0)</keyword>
<dbReference type="GO" id="GO:0033177">
    <property type="term" value="C:proton-transporting two-sector ATPase complex, proton-transporting domain"/>
    <property type="evidence" value="ECO:0007669"/>
    <property type="project" value="InterPro"/>
</dbReference>
<feature type="site" description="Reversibly protonated during proton transport" evidence="11">
    <location>
        <position position="59"/>
    </location>
</feature>
<accession>A0A1G2L517</accession>
<dbReference type="GO" id="GO:0045259">
    <property type="term" value="C:proton-transporting ATP synthase complex"/>
    <property type="evidence" value="ECO:0007669"/>
    <property type="project" value="UniProtKB-KW"/>
</dbReference>
<organism evidence="13 14">
    <name type="scientific">Candidatus Sungbacteria bacterium RIFCSPLOWO2_01_FULL_47_10</name>
    <dbReference type="NCBI Taxonomy" id="1802276"/>
    <lineage>
        <taxon>Bacteria</taxon>
        <taxon>Candidatus Sungiibacteriota</taxon>
    </lineage>
</organism>
<keyword evidence="5 11" id="KW-0812">Transmembrane</keyword>
<keyword evidence="10 11" id="KW-0472">Membrane</keyword>
<evidence type="ECO:0000256" key="3">
    <source>
        <dbReference type="ARBA" id="ARBA00022448"/>
    </source>
</evidence>
<evidence type="ECO:0000256" key="11">
    <source>
        <dbReference type="HAMAP-Rule" id="MF_01396"/>
    </source>
</evidence>
<dbReference type="InterPro" id="IPR000454">
    <property type="entry name" value="ATP_synth_F0_csu"/>
</dbReference>
<feature type="transmembrane region" description="Helical" evidence="11">
    <location>
        <begin position="6"/>
        <end position="29"/>
    </location>
</feature>
<dbReference type="Proteomes" id="UP000177982">
    <property type="component" value="Unassembled WGS sequence"/>
</dbReference>
<dbReference type="GO" id="GO:0005886">
    <property type="term" value="C:plasma membrane"/>
    <property type="evidence" value="ECO:0007669"/>
    <property type="project" value="UniProtKB-SubCell"/>
</dbReference>
<dbReference type="PROSITE" id="PS00605">
    <property type="entry name" value="ATPASE_C"/>
    <property type="match status" value="1"/>
</dbReference>
<evidence type="ECO:0000256" key="9">
    <source>
        <dbReference type="ARBA" id="ARBA00023121"/>
    </source>
</evidence>
<dbReference type="InterPro" id="IPR002379">
    <property type="entry name" value="ATPase_proteolipid_c-like_dom"/>
</dbReference>
<dbReference type="PRINTS" id="PR00124">
    <property type="entry name" value="ATPASEC"/>
</dbReference>
<dbReference type="AlphaFoldDB" id="A0A1G2L517"/>
<comment type="caution">
    <text evidence="13">The sequence shown here is derived from an EMBL/GenBank/DDBJ whole genome shotgun (WGS) entry which is preliminary data.</text>
</comment>
<evidence type="ECO:0000256" key="7">
    <source>
        <dbReference type="ARBA" id="ARBA00022989"/>
    </source>
</evidence>
<dbReference type="InterPro" id="IPR038662">
    <property type="entry name" value="ATP_synth_F0_csu_sf"/>
</dbReference>
<comment type="function">
    <text evidence="11">Key component of the F(0) channel; it plays a direct role in translocation across the membrane. A homomeric c-ring of between 10-14 subunits forms the central stalk rotor element with the F(1) delta and epsilon subunits.</text>
</comment>
<comment type="similarity">
    <text evidence="2 11">Belongs to the ATPase C chain family.</text>
</comment>
<proteinExistence type="inferred from homology"/>
<feature type="transmembrane region" description="Helical" evidence="11">
    <location>
        <begin position="49"/>
        <end position="72"/>
    </location>
</feature>
<evidence type="ECO:0000256" key="5">
    <source>
        <dbReference type="ARBA" id="ARBA00022692"/>
    </source>
</evidence>
<evidence type="ECO:0000256" key="10">
    <source>
        <dbReference type="ARBA" id="ARBA00023136"/>
    </source>
</evidence>
<gene>
    <name evidence="11" type="primary">atpE</name>
    <name evidence="13" type="ORF">A2934_04930</name>
</gene>
<name>A0A1G2L517_9BACT</name>
<keyword evidence="11" id="KW-0066">ATP synthesis</keyword>
<dbReference type="GO" id="GO:0008289">
    <property type="term" value="F:lipid binding"/>
    <property type="evidence" value="ECO:0007669"/>
    <property type="project" value="UniProtKB-KW"/>
</dbReference>
<keyword evidence="3 11" id="KW-0813">Transport</keyword>
<comment type="function">
    <text evidence="11">F(1)F(0) ATP synthase produces ATP from ADP in the presence of a proton or sodium gradient. F-type ATPases consist of two structural domains, F(1) containing the extramembraneous catalytic core and F(0) containing the membrane proton channel, linked together by a central stalk and a peripheral stalk. During catalysis, ATP synthesis in the catalytic domain of F(1) is coupled via a rotary mechanism of the central stalk subunits to proton translocation.</text>
</comment>
<evidence type="ECO:0000256" key="8">
    <source>
        <dbReference type="ARBA" id="ARBA00023065"/>
    </source>
</evidence>
<evidence type="ECO:0000256" key="2">
    <source>
        <dbReference type="ARBA" id="ARBA00006704"/>
    </source>
</evidence>
<sequence>MTPQVVSSIVAGATIALGVMLPALAIGIIGKEAVKSIARNPEAGERIQLTALVLVAFAEALGIYALVVALVVKFVS</sequence>
<dbReference type="Gene3D" id="1.20.20.10">
    <property type="entry name" value="F1F0 ATP synthase subunit C"/>
    <property type="match status" value="1"/>
</dbReference>
<keyword evidence="7 11" id="KW-1133">Transmembrane helix</keyword>
<evidence type="ECO:0000256" key="1">
    <source>
        <dbReference type="ARBA" id="ARBA00004141"/>
    </source>
</evidence>
<evidence type="ECO:0000313" key="13">
    <source>
        <dbReference type="EMBL" id="OHA05839.1"/>
    </source>
</evidence>
<dbReference type="SUPFAM" id="SSF81333">
    <property type="entry name" value="F1F0 ATP synthase subunit C"/>
    <property type="match status" value="1"/>
</dbReference>
<reference evidence="13 14" key="1">
    <citation type="journal article" date="2016" name="Nat. Commun.">
        <title>Thousands of microbial genomes shed light on interconnected biogeochemical processes in an aquifer system.</title>
        <authorList>
            <person name="Anantharaman K."/>
            <person name="Brown C.T."/>
            <person name="Hug L.A."/>
            <person name="Sharon I."/>
            <person name="Castelle C.J."/>
            <person name="Probst A.J."/>
            <person name="Thomas B.C."/>
            <person name="Singh A."/>
            <person name="Wilkins M.J."/>
            <person name="Karaoz U."/>
            <person name="Brodie E.L."/>
            <person name="Williams K.H."/>
            <person name="Hubbard S.S."/>
            <person name="Banfield J.F."/>
        </authorList>
    </citation>
    <scope>NUCLEOTIDE SEQUENCE [LARGE SCALE GENOMIC DNA]</scope>
</reference>
<feature type="domain" description="V-ATPase proteolipid subunit C-like" evidence="12">
    <location>
        <begin position="9"/>
        <end position="71"/>
    </location>
</feature>
<keyword evidence="9 11" id="KW-0446">Lipid-binding</keyword>
<keyword evidence="6 11" id="KW-0375">Hydrogen ion transport</keyword>
<dbReference type="HAMAP" id="MF_01396">
    <property type="entry name" value="ATP_synth_c_bact"/>
    <property type="match status" value="1"/>
</dbReference>
<dbReference type="Pfam" id="PF00137">
    <property type="entry name" value="ATP-synt_C"/>
    <property type="match status" value="1"/>
</dbReference>
<dbReference type="InterPro" id="IPR020537">
    <property type="entry name" value="ATP_synth_F0_csu_DDCD_BS"/>
</dbReference>
<dbReference type="EMBL" id="MHQO01000042">
    <property type="protein sequence ID" value="OHA05839.1"/>
    <property type="molecule type" value="Genomic_DNA"/>
</dbReference>
<dbReference type="GO" id="GO:0046933">
    <property type="term" value="F:proton-transporting ATP synthase activity, rotational mechanism"/>
    <property type="evidence" value="ECO:0007669"/>
    <property type="project" value="UniProtKB-UniRule"/>
</dbReference>
<protein>
    <recommendedName>
        <fullName evidence="11">ATP synthase subunit c</fullName>
    </recommendedName>
    <alternativeName>
        <fullName evidence="11">ATP synthase F(0) sector subunit c</fullName>
    </alternativeName>
    <alternativeName>
        <fullName evidence="11">F-type ATPase subunit c</fullName>
        <shortName evidence="11">F-ATPase subunit c</shortName>
    </alternativeName>
    <alternativeName>
        <fullName evidence="11">Lipid-binding protein</fullName>
    </alternativeName>
</protein>
<keyword evidence="8 11" id="KW-0406">Ion transport</keyword>
<dbReference type="CDD" id="cd18121">
    <property type="entry name" value="ATP-synt_Fo_c"/>
    <property type="match status" value="1"/>
</dbReference>
<evidence type="ECO:0000313" key="14">
    <source>
        <dbReference type="Proteomes" id="UP000177982"/>
    </source>
</evidence>
<evidence type="ECO:0000259" key="12">
    <source>
        <dbReference type="Pfam" id="PF00137"/>
    </source>
</evidence>
<keyword evidence="11" id="KW-1003">Cell membrane</keyword>
<comment type="subcellular location">
    <subcellularLocation>
        <location evidence="11">Cell membrane</location>
        <topology evidence="11">Multi-pass membrane protein</topology>
    </subcellularLocation>
    <subcellularLocation>
        <location evidence="1">Membrane</location>
        <topology evidence="1">Multi-pass membrane protein</topology>
    </subcellularLocation>
</comment>
<evidence type="ECO:0000256" key="6">
    <source>
        <dbReference type="ARBA" id="ARBA00022781"/>
    </source>
</evidence>
<dbReference type="InterPro" id="IPR035921">
    <property type="entry name" value="F/V-ATP_Csub_sf"/>
</dbReference>